<evidence type="ECO:0000256" key="1">
    <source>
        <dbReference type="ARBA" id="ARBA00004173"/>
    </source>
</evidence>
<accession>A0A136J580</accession>
<comment type="similarity">
    <text evidence="2">Belongs to the universal ribosomal protein uL29 family.</text>
</comment>
<dbReference type="EMBL" id="KQ964249">
    <property type="protein sequence ID" value="KXJ92325.1"/>
    <property type="molecule type" value="Genomic_DNA"/>
</dbReference>
<evidence type="ECO:0000256" key="6">
    <source>
        <dbReference type="ARBA" id="ARBA00035289"/>
    </source>
</evidence>
<feature type="region of interest" description="Disordered" evidence="8">
    <location>
        <begin position="38"/>
        <end position="87"/>
    </location>
</feature>
<evidence type="ECO:0000256" key="2">
    <source>
        <dbReference type="ARBA" id="ARBA00009254"/>
    </source>
</evidence>
<dbReference type="PANTHER" id="PTHR21183:SF18">
    <property type="entry name" value="LARGE RIBOSOMAL SUBUNIT PROTEIN UL29M"/>
    <property type="match status" value="1"/>
</dbReference>
<protein>
    <recommendedName>
        <fullName evidence="6">Large ribosomal subunit protein uL29m</fullName>
    </recommendedName>
    <alternativeName>
        <fullName evidence="7">54S ribosomal protein L4, mitochondrial</fullName>
    </alternativeName>
</protein>
<dbReference type="PANTHER" id="PTHR21183">
    <property type="entry name" value="RIBOSOMAL PROTEIN L47, MITOCHONDRIAL-RELATED"/>
    <property type="match status" value="1"/>
</dbReference>
<evidence type="ECO:0000256" key="7">
    <source>
        <dbReference type="ARBA" id="ARBA00035399"/>
    </source>
</evidence>
<keyword evidence="10" id="KW-1185">Reference proteome</keyword>
<dbReference type="GO" id="GO:0005762">
    <property type="term" value="C:mitochondrial large ribosomal subunit"/>
    <property type="evidence" value="ECO:0007669"/>
    <property type="project" value="TreeGrafter"/>
</dbReference>
<evidence type="ECO:0000256" key="3">
    <source>
        <dbReference type="ARBA" id="ARBA00022980"/>
    </source>
</evidence>
<proteinExistence type="inferred from homology"/>
<evidence type="ECO:0000313" key="10">
    <source>
        <dbReference type="Proteomes" id="UP000070501"/>
    </source>
</evidence>
<sequence>MASSAAARPVLGRVFTASSASSHGPAATFLARTTTTATTTTTTAGLQHQQPQRAFSTTPELNERRTRRDNNKKRGLSSLYGSKPSHRMQLTADELPRPVPGFKPKVETDPEHGLWDFFYAKKERLISPDEVAAHGRAWTVEELRHKSWEDLHKLWWTCVKERNRIATMQAEFKALDYHVGEDDMQARTVQVKATMKHIKQALTERYYLWEDARTLAESDPEINLNSAENPYVPTDYMEPETPAIEAAAEQADAKLVEEPATIPVEPKQQTRV</sequence>
<keyword evidence="4" id="KW-0496">Mitochondrion</keyword>
<dbReference type="OrthoDB" id="270763at2759"/>
<dbReference type="GO" id="GO:0032543">
    <property type="term" value="P:mitochondrial translation"/>
    <property type="evidence" value="ECO:0007669"/>
    <property type="project" value="TreeGrafter"/>
</dbReference>
<dbReference type="AlphaFoldDB" id="A0A136J580"/>
<evidence type="ECO:0000256" key="8">
    <source>
        <dbReference type="SAM" id="MobiDB-lite"/>
    </source>
</evidence>
<name>A0A136J580_9PEZI</name>
<evidence type="ECO:0000313" key="9">
    <source>
        <dbReference type="EMBL" id="KXJ92325.1"/>
    </source>
</evidence>
<dbReference type="Gene3D" id="6.10.330.20">
    <property type="match status" value="1"/>
</dbReference>
<evidence type="ECO:0000256" key="5">
    <source>
        <dbReference type="ARBA" id="ARBA00023274"/>
    </source>
</evidence>
<evidence type="ECO:0000256" key="4">
    <source>
        <dbReference type="ARBA" id="ARBA00023128"/>
    </source>
</evidence>
<dbReference type="InterPro" id="IPR010729">
    <property type="entry name" value="Ribosomal_uL29_mit"/>
</dbReference>
<keyword evidence="3 9" id="KW-0689">Ribosomal protein</keyword>
<dbReference type="InterPro" id="IPR038340">
    <property type="entry name" value="MRP-L47_sf"/>
</dbReference>
<dbReference type="InParanoid" id="A0A136J580"/>
<dbReference type="Proteomes" id="UP000070501">
    <property type="component" value="Unassembled WGS sequence"/>
</dbReference>
<dbReference type="STRING" id="196109.A0A136J580"/>
<gene>
    <name evidence="9" type="ORF">Micbo1qcDRAFT_233605</name>
</gene>
<organism evidence="9 10">
    <name type="scientific">Microdochium bolleyi</name>
    <dbReference type="NCBI Taxonomy" id="196109"/>
    <lineage>
        <taxon>Eukaryota</taxon>
        <taxon>Fungi</taxon>
        <taxon>Dikarya</taxon>
        <taxon>Ascomycota</taxon>
        <taxon>Pezizomycotina</taxon>
        <taxon>Sordariomycetes</taxon>
        <taxon>Xylariomycetidae</taxon>
        <taxon>Xylariales</taxon>
        <taxon>Microdochiaceae</taxon>
        <taxon>Microdochium</taxon>
    </lineage>
</organism>
<keyword evidence="5" id="KW-0687">Ribonucleoprotein</keyword>
<comment type="subcellular location">
    <subcellularLocation>
        <location evidence="1">Mitochondrion</location>
    </subcellularLocation>
</comment>
<dbReference type="Pfam" id="PF06984">
    <property type="entry name" value="MRP-L47"/>
    <property type="match status" value="1"/>
</dbReference>
<feature type="compositionally biased region" description="Polar residues" evidence="8">
    <location>
        <begin position="45"/>
        <end position="60"/>
    </location>
</feature>
<dbReference type="GO" id="GO:0003735">
    <property type="term" value="F:structural constituent of ribosome"/>
    <property type="evidence" value="ECO:0007669"/>
    <property type="project" value="InterPro"/>
</dbReference>
<reference evidence="10" key="1">
    <citation type="submission" date="2016-02" db="EMBL/GenBank/DDBJ databases">
        <title>Draft genome sequence of Microdochium bolleyi, a fungal endophyte of beachgrass.</title>
        <authorList>
            <consortium name="DOE Joint Genome Institute"/>
            <person name="David A.S."/>
            <person name="May G."/>
            <person name="Haridas S."/>
            <person name="Lim J."/>
            <person name="Wang M."/>
            <person name="Labutti K."/>
            <person name="Lipzen A."/>
            <person name="Barry K."/>
            <person name="Grigoriev I.V."/>
        </authorList>
    </citation>
    <scope>NUCLEOTIDE SEQUENCE [LARGE SCALE GENOMIC DNA]</scope>
    <source>
        <strain evidence="10">J235TASD1</strain>
    </source>
</reference>